<protein>
    <submittedName>
        <fullName evidence="4">Uncharacterized protein</fullName>
    </submittedName>
</protein>
<evidence type="ECO:0000313" key="3">
    <source>
        <dbReference type="Proteomes" id="UP000887574"/>
    </source>
</evidence>
<evidence type="ECO:0000256" key="1">
    <source>
        <dbReference type="SAM" id="Coils"/>
    </source>
</evidence>
<dbReference type="InterPro" id="IPR019311">
    <property type="entry name" value="Fy-3"/>
</dbReference>
<dbReference type="WBParaSite" id="jg23511">
    <property type="protein sequence ID" value="jg23511"/>
    <property type="gene ID" value="jg23511"/>
</dbReference>
<dbReference type="AlphaFoldDB" id="A0A915DWL3"/>
<organism evidence="3 4">
    <name type="scientific">Ditylenchus dipsaci</name>
    <dbReference type="NCBI Taxonomy" id="166011"/>
    <lineage>
        <taxon>Eukaryota</taxon>
        <taxon>Metazoa</taxon>
        <taxon>Ecdysozoa</taxon>
        <taxon>Nematoda</taxon>
        <taxon>Chromadorea</taxon>
        <taxon>Rhabditida</taxon>
        <taxon>Tylenchina</taxon>
        <taxon>Tylenchomorpha</taxon>
        <taxon>Sphaerularioidea</taxon>
        <taxon>Anguinidae</taxon>
        <taxon>Anguininae</taxon>
        <taxon>Ditylenchus</taxon>
    </lineage>
</organism>
<keyword evidence="3" id="KW-1185">Reference proteome</keyword>
<sequence>MAPKKSQSNGISNIRKSTSCDSQLTRSSKPTVFSSRDESFTIYIGAQMKSMHNARILLCERLSDLCQAPSSSELNCSHVDLDSRRLQMLMSLYIRDLTSVVLVVGRDPFYHIQNRTQFAKLCEQSAELHFDSLEAQLKEVEVEVRKCNIERQRMQSENSPGAYDNADQFVYDEAVLRPGDVYITCHSNLSSVQVVYHLVVDKQLQTEDISSRHACIGGLRNIIRLSSKCAVQSISLPLLLVEAMNESMTVSWCMSRAELIFKCLKGFLMEVSAGSSSSAVSSGSTPSSTVHYNINLHFLPKSHQLFSIKLSSCFQLSSILSLCVRLKLCYLFNVFYLTRKNITA</sequence>
<accession>A0A915DWL3</accession>
<reference evidence="4" key="1">
    <citation type="submission" date="2022-11" db="UniProtKB">
        <authorList>
            <consortium name="WormBaseParasite"/>
        </authorList>
    </citation>
    <scope>IDENTIFICATION</scope>
</reference>
<dbReference type="Proteomes" id="UP000887574">
    <property type="component" value="Unplaced"/>
</dbReference>
<dbReference type="PANTHER" id="PTHR16525:SF0">
    <property type="entry name" value="PROTEIN C12ORF4"/>
    <property type="match status" value="1"/>
</dbReference>
<feature type="coiled-coil region" evidence="1">
    <location>
        <begin position="123"/>
        <end position="157"/>
    </location>
</feature>
<proteinExistence type="predicted"/>
<dbReference type="Pfam" id="PF10154">
    <property type="entry name" value="Fy-3"/>
    <property type="match status" value="1"/>
</dbReference>
<dbReference type="PANTHER" id="PTHR16525">
    <property type="entry name" value="PROTEIN C12ORF4"/>
    <property type="match status" value="1"/>
</dbReference>
<evidence type="ECO:0000256" key="2">
    <source>
        <dbReference type="SAM" id="MobiDB-lite"/>
    </source>
</evidence>
<name>A0A915DWL3_9BILA</name>
<evidence type="ECO:0000313" key="4">
    <source>
        <dbReference type="WBParaSite" id="jg23511"/>
    </source>
</evidence>
<keyword evidence="1" id="KW-0175">Coiled coil</keyword>
<dbReference type="GO" id="GO:0005737">
    <property type="term" value="C:cytoplasm"/>
    <property type="evidence" value="ECO:0007669"/>
    <property type="project" value="TreeGrafter"/>
</dbReference>
<feature type="region of interest" description="Disordered" evidence="2">
    <location>
        <begin position="1"/>
        <end position="30"/>
    </location>
</feature>